<dbReference type="GO" id="GO:0043165">
    <property type="term" value="P:Gram-negative-bacterium-type cell outer membrane assembly"/>
    <property type="evidence" value="ECO:0007669"/>
    <property type="project" value="UniProtKB-UniRule"/>
</dbReference>
<evidence type="ECO:0000256" key="1">
    <source>
        <dbReference type="ARBA" id="ARBA00022729"/>
    </source>
</evidence>
<dbReference type="GO" id="GO:0051205">
    <property type="term" value="P:protein insertion into membrane"/>
    <property type="evidence" value="ECO:0007669"/>
    <property type="project" value="UniProtKB-UniRule"/>
</dbReference>
<evidence type="ECO:0000256" key="3">
    <source>
        <dbReference type="ARBA" id="ARBA00023139"/>
    </source>
</evidence>
<comment type="function">
    <text evidence="6">Part of the outer membrane protein assembly complex, which is involved in assembly and insertion of beta-barrel proteins into the outer membrane.</text>
</comment>
<keyword evidence="5" id="KW-0449">Lipoprotein</keyword>
<keyword evidence="4 6" id="KW-0998">Cell outer membrane</keyword>
<proteinExistence type="inferred from homology"/>
<dbReference type="KEGG" id="kmn:HW532_20640"/>
<dbReference type="SUPFAM" id="SSF48452">
    <property type="entry name" value="TPR-like"/>
    <property type="match status" value="2"/>
</dbReference>
<dbReference type="GO" id="GO:1990063">
    <property type="term" value="C:Bam protein complex"/>
    <property type="evidence" value="ECO:0007669"/>
    <property type="project" value="TreeGrafter"/>
</dbReference>
<comment type="similarity">
    <text evidence="6">Belongs to the BamD family.</text>
</comment>
<evidence type="ECO:0000259" key="8">
    <source>
        <dbReference type="Pfam" id="PF13525"/>
    </source>
</evidence>
<dbReference type="PANTHER" id="PTHR37423:SF1">
    <property type="entry name" value="OUTER MEMBRANE PROTEIN ASSEMBLY FACTOR BAMD"/>
    <property type="match status" value="1"/>
</dbReference>
<dbReference type="Gene3D" id="1.25.40.10">
    <property type="entry name" value="Tetratricopeptide repeat domain"/>
    <property type="match status" value="1"/>
</dbReference>
<dbReference type="Proteomes" id="UP000593594">
    <property type="component" value="Chromosome"/>
</dbReference>
<dbReference type="EMBL" id="CP058214">
    <property type="protein sequence ID" value="QPC44890.1"/>
    <property type="molecule type" value="Genomic_DNA"/>
</dbReference>
<keyword evidence="2 6" id="KW-0472">Membrane</keyword>
<dbReference type="Pfam" id="PF13525">
    <property type="entry name" value="YfiO"/>
    <property type="match status" value="1"/>
</dbReference>
<feature type="region of interest" description="Disordered" evidence="7">
    <location>
        <begin position="21"/>
        <end position="43"/>
    </location>
</feature>
<sequence>MAATLALGACSSLSDMWGGGDDSQASGVTTAPPGGTAPADDVQPVAQLYNKGLDELKDGDYRGAAKQFEEVERQHPYSSWATRATLMAAYSYYQRNAYDDAINAAQRFITLHPGHKDAAYAYYLIALSYYEQIADVRRDQTATEKALSSLEEVVRRFPDSPYAKDAKAKAVLARDHLAGKQMEVGRYYLNKRAYVAAINRFQTVVTKYQTTSHVPEALYRLVEAYMALGVTSEAQTAAAVLGHNYPNSQWYDDAFALLKSDGLEPQKNEESWISQALSSVNPF</sequence>
<dbReference type="NCBIfam" id="TIGR03302">
    <property type="entry name" value="OM_YfiO"/>
    <property type="match status" value="1"/>
</dbReference>
<feature type="domain" description="Outer membrane lipoprotein BamD-like" evidence="8">
    <location>
        <begin position="44"/>
        <end position="238"/>
    </location>
</feature>
<reference evidence="9 10" key="1">
    <citation type="submission" date="2020-06" db="EMBL/GenBank/DDBJ databases">
        <title>Genome sequence of 2 isolates from Red Sea Mangroves.</title>
        <authorList>
            <person name="Sefrji F."/>
            <person name="Michoud G."/>
            <person name="Merlino G."/>
            <person name="Daffonchio D."/>
        </authorList>
    </citation>
    <scope>NUCLEOTIDE SEQUENCE [LARGE SCALE GENOMIC DNA]</scope>
    <source>
        <strain evidence="9 10">R1DC25</strain>
    </source>
</reference>
<comment type="subcellular location">
    <subcellularLocation>
        <location evidence="6">Cell outer membrane</location>
    </subcellularLocation>
</comment>
<evidence type="ECO:0000313" key="9">
    <source>
        <dbReference type="EMBL" id="QPC44890.1"/>
    </source>
</evidence>
<dbReference type="CDD" id="cd15830">
    <property type="entry name" value="BamD"/>
    <property type="match status" value="1"/>
</dbReference>
<organism evidence="9 10">
    <name type="scientific">Kaustia mangrovi</name>
    <dbReference type="NCBI Taxonomy" id="2593653"/>
    <lineage>
        <taxon>Bacteria</taxon>
        <taxon>Pseudomonadati</taxon>
        <taxon>Pseudomonadota</taxon>
        <taxon>Alphaproteobacteria</taxon>
        <taxon>Hyphomicrobiales</taxon>
        <taxon>Parvibaculaceae</taxon>
        <taxon>Kaustia</taxon>
    </lineage>
</organism>
<protein>
    <recommendedName>
        <fullName evidence="6">Outer membrane protein assembly factor BamD</fullName>
    </recommendedName>
</protein>
<name>A0A7S8C7M1_9HYPH</name>
<keyword evidence="3" id="KW-0564">Palmitate</keyword>
<dbReference type="RefSeq" id="WP_213162261.1">
    <property type="nucleotide sequence ID" value="NZ_CP058214.1"/>
</dbReference>
<accession>A0A7S8C7M1</accession>
<evidence type="ECO:0000313" key="10">
    <source>
        <dbReference type="Proteomes" id="UP000593594"/>
    </source>
</evidence>
<dbReference type="InterPro" id="IPR017689">
    <property type="entry name" value="BamD"/>
</dbReference>
<evidence type="ECO:0000256" key="5">
    <source>
        <dbReference type="ARBA" id="ARBA00023288"/>
    </source>
</evidence>
<dbReference type="AlphaFoldDB" id="A0A7S8C7M1"/>
<evidence type="ECO:0000256" key="2">
    <source>
        <dbReference type="ARBA" id="ARBA00023136"/>
    </source>
</evidence>
<dbReference type="InterPro" id="IPR011990">
    <property type="entry name" value="TPR-like_helical_dom_sf"/>
</dbReference>
<evidence type="ECO:0000256" key="4">
    <source>
        <dbReference type="ARBA" id="ARBA00023237"/>
    </source>
</evidence>
<keyword evidence="1 6" id="KW-0732">Signal</keyword>
<dbReference type="HAMAP" id="MF_00922">
    <property type="entry name" value="OM_assembly_BamD"/>
    <property type="match status" value="1"/>
</dbReference>
<dbReference type="InterPro" id="IPR039565">
    <property type="entry name" value="BamD-like"/>
</dbReference>
<dbReference type="PANTHER" id="PTHR37423">
    <property type="entry name" value="SOLUBLE LYTIC MUREIN TRANSGLYCOSYLASE-RELATED"/>
    <property type="match status" value="1"/>
</dbReference>
<evidence type="ECO:0000256" key="7">
    <source>
        <dbReference type="SAM" id="MobiDB-lite"/>
    </source>
</evidence>
<gene>
    <name evidence="6" type="primary">bamD</name>
    <name evidence="9" type="ORF">HW532_20640</name>
</gene>
<comment type="subunit">
    <text evidence="6">Part of the Bam complex.</text>
</comment>
<keyword evidence="10" id="KW-1185">Reference proteome</keyword>
<evidence type="ECO:0000256" key="6">
    <source>
        <dbReference type="HAMAP-Rule" id="MF_00922"/>
    </source>
</evidence>